<organism evidence="2 3">
    <name type="scientific">Mycetocola miduiensis</name>
    <dbReference type="NCBI Taxonomy" id="995034"/>
    <lineage>
        <taxon>Bacteria</taxon>
        <taxon>Bacillati</taxon>
        <taxon>Actinomycetota</taxon>
        <taxon>Actinomycetes</taxon>
        <taxon>Micrococcales</taxon>
        <taxon>Microbacteriaceae</taxon>
        <taxon>Mycetocola</taxon>
    </lineage>
</organism>
<dbReference type="InterPro" id="IPR021214">
    <property type="entry name" value="DUF2568"/>
</dbReference>
<dbReference type="AlphaFoldDB" id="A0A1I5D8D6"/>
<dbReference type="STRING" id="995034.SAMN05216219_2779"/>
<evidence type="ECO:0000313" key="3">
    <source>
        <dbReference type="Proteomes" id="UP000198867"/>
    </source>
</evidence>
<feature type="transmembrane region" description="Helical" evidence="1">
    <location>
        <begin position="48"/>
        <end position="66"/>
    </location>
</feature>
<dbReference type="Pfam" id="PF10823">
    <property type="entry name" value="DUF2568"/>
    <property type="match status" value="1"/>
</dbReference>
<keyword evidence="3" id="KW-1185">Reference proteome</keyword>
<reference evidence="3" key="1">
    <citation type="submission" date="2016-10" db="EMBL/GenBank/DDBJ databases">
        <authorList>
            <person name="Varghese N."/>
            <person name="Submissions S."/>
        </authorList>
    </citation>
    <scope>NUCLEOTIDE SEQUENCE [LARGE SCALE GENOMIC DNA]</scope>
    <source>
        <strain evidence="3">CGMCC 1.11101</strain>
    </source>
</reference>
<protein>
    <recommendedName>
        <fullName evidence="4">4-amino-4-deoxy-L-arabinose transferase</fullName>
    </recommendedName>
</protein>
<name>A0A1I5D8D6_9MICO</name>
<dbReference type="OrthoDB" id="5076471at2"/>
<evidence type="ECO:0000313" key="2">
    <source>
        <dbReference type="EMBL" id="SFN95091.1"/>
    </source>
</evidence>
<feature type="transmembrane region" description="Helical" evidence="1">
    <location>
        <begin position="103"/>
        <end position="120"/>
    </location>
</feature>
<evidence type="ECO:0008006" key="4">
    <source>
        <dbReference type="Google" id="ProtNLM"/>
    </source>
</evidence>
<feature type="transmembrane region" description="Helical" evidence="1">
    <location>
        <begin position="23"/>
        <end position="42"/>
    </location>
</feature>
<accession>A0A1I5D8D6</accession>
<gene>
    <name evidence="2" type="ORF">SAMN05216219_2779</name>
</gene>
<keyword evidence="1" id="KW-0472">Membrane</keyword>
<dbReference type="EMBL" id="FOVM01000008">
    <property type="protein sequence ID" value="SFN95091.1"/>
    <property type="molecule type" value="Genomic_DNA"/>
</dbReference>
<keyword evidence="1" id="KW-1133">Transmembrane helix</keyword>
<proteinExistence type="predicted"/>
<keyword evidence="1" id="KW-0812">Transmembrane</keyword>
<dbReference type="Proteomes" id="UP000198867">
    <property type="component" value="Unassembled WGS sequence"/>
</dbReference>
<evidence type="ECO:0000256" key="1">
    <source>
        <dbReference type="SAM" id="Phobius"/>
    </source>
</evidence>
<sequence>MTNLYTGVVPETSDKFTLTPNDILRFFLEIFAIVSLAVWGFASWPMPWNIVLGIVLPVAGILLWALFRSPKAVFRVDVFGKAIVEIAVMGAAALAWWDLGVPIVALSFGLLATVSGIINGRRELG</sequence>